<dbReference type="PANTHER" id="PTHR12670:SF1">
    <property type="entry name" value="NEUTRAL CERAMIDASE"/>
    <property type="match status" value="1"/>
</dbReference>
<sequence length="441" mass="47970">MKKYILFIGLALLQQIASAAFIKVGIGRIVITPELPFQLTGYAGRDSLATQKVHDLWAKAMVIEENPSNRIIIVTADVLGLTPAISEAAAQKLMAKYGITRSQIMFNSSHTHAGPMIWPALSMIGDYDTTTIKNFTKYAIGLTDKLVAAVDMAMQHLEPMQLSYGNGSAGFAINRRKAPGRADHVDHDVPVLIARDAQGKEKGILFGYACHNTTLTGTNNIVSGDYAGFAQIELEKKFPGATALFFIGCAGDQNPAPRGTMALAEQHGKELADAVQKVLNGKTTNVGAPLRSAFVRADLPYEPVKTETLEQEVLNGNKYEKRRAKLIMEASNKGWDISNHSYPVQAMRLGNKLTLLSLSGEAVVDYSLNAKKRYAGEQLFVAGYCNQVVCYIPTEKILEEGGYEAVSNMIYYGMPGPFSKSVEKKVTAAIQQVMQKVGVSK</sequence>
<dbReference type="RefSeq" id="WP_074240097.1">
    <property type="nucleotide sequence ID" value="NZ_FSRA01000001.1"/>
</dbReference>
<comment type="similarity">
    <text evidence="2">Belongs to the neutral ceramidase family.</text>
</comment>
<feature type="binding site" evidence="1">
    <location>
        <position position="211"/>
    </location>
    <ligand>
        <name>Zn(2+)</name>
        <dbReference type="ChEBI" id="CHEBI:29105"/>
    </ligand>
</feature>
<dbReference type="InterPro" id="IPR006823">
    <property type="entry name" value="Ceramidase_alk"/>
</dbReference>
<dbReference type="GO" id="GO:0005576">
    <property type="term" value="C:extracellular region"/>
    <property type="evidence" value="ECO:0007669"/>
    <property type="project" value="TreeGrafter"/>
</dbReference>
<keyword evidence="5" id="KW-1185">Reference proteome</keyword>
<dbReference type="PANTHER" id="PTHR12670">
    <property type="entry name" value="CERAMIDASE"/>
    <property type="match status" value="1"/>
</dbReference>
<keyword evidence="1" id="KW-0479">Metal-binding</keyword>
<comment type="cofactor">
    <cofactor evidence="1">
        <name>Zn(2+)</name>
        <dbReference type="ChEBI" id="CHEBI:29105"/>
    </cofactor>
    <text evidence="1">Binds 1 zinc ion per subunit.</text>
</comment>
<accession>A0A1N6H0V2</accession>
<dbReference type="Pfam" id="PF04734">
    <property type="entry name" value="Ceramidase_alk"/>
    <property type="match status" value="1"/>
</dbReference>
<dbReference type="STRING" id="536979.SAMN04488055_3108"/>
<keyword evidence="2" id="KW-0746">Sphingolipid metabolism</keyword>
<evidence type="ECO:0000256" key="1">
    <source>
        <dbReference type="PIRSR" id="PIRSR606823-2"/>
    </source>
</evidence>
<organism evidence="4 5">
    <name type="scientific">Chitinophaga niabensis</name>
    <dbReference type="NCBI Taxonomy" id="536979"/>
    <lineage>
        <taxon>Bacteria</taxon>
        <taxon>Pseudomonadati</taxon>
        <taxon>Bacteroidota</taxon>
        <taxon>Chitinophagia</taxon>
        <taxon>Chitinophagales</taxon>
        <taxon>Chitinophagaceae</taxon>
        <taxon>Chitinophaga</taxon>
    </lineage>
</organism>
<name>A0A1N6H0V2_9BACT</name>
<dbReference type="GO" id="GO:0046514">
    <property type="term" value="P:ceramide catabolic process"/>
    <property type="evidence" value="ECO:0007669"/>
    <property type="project" value="InterPro"/>
</dbReference>
<dbReference type="EC" id="3.5.1.23" evidence="2"/>
<proteinExistence type="inferred from homology"/>
<dbReference type="EMBL" id="FSRA01000001">
    <property type="protein sequence ID" value="SIO13423.1"/>
    <property type="molecule type" value="Genomic_DNA"/>
</dbReference>
<dbReference type="AlphaFoldDB" id="A0A1N6H0V2"/>
<dbReference type="GO" id="GO:0042759">
    <property type="term" value="P:long-chain fatty acid biosynthetic process"/>
    <property type="evidence" value="ECO:0007669"/>
    <property type="project" value="TreeGrafter"/>
</dbReference>
<keyword evidence="1" id="KW-0862">Zinc</keyword>
<evidence type="ECO:0000313" key="4">
    <source>
        <dbReference type="EMBL" id="SIO13423.1"/>
    </source>
</evidence>
<evidence type="ECO:0000256" key="2">
    <source>
        <dbReference type="RuleBase" id="RU366019"/>
    </source>
</evidence>
<keyword evidence="2" id="KW-0378">Hydrolase</keyword>
<dbReference type="Proteomes" id="UP000185003">
    <property type="component" value="Unassembled WGS sequence"/>
</dbReference>
<dbReference type="GO" id="GO:0046872">
    <property type="term" value="F:metal ion binding"/>
    <property type="evidence" value="ECO:0007669"/>
    <property type="project" value="UniProtKB-KW"/>
</dbReference>
<dbReference type="GO" id="GO:0046512">
    <property type="term" value="P:sphingosine biosynthetic process"/>
    <property type="evidence" value="ECO:0007669"/>
    <property type="project" value="TreeGrafter"/>
</dbReference>
<reference evidence="4 5" key="1">
    <citation type="submission" date="2016-11" db="EMBL/GenBank/DDBJ databases">
        <authorList>
            <person name="Jaros S."/>
            <person name="Januszkiewicz K."/>
            <person name="Wedrychowicz H."/>
        </authorList>
    </citation>
    <scope>NUCLEOTIDE SEQUENCE [LARGE SCALE GENOMIC DNA]</scope>
    <source>
        <strain evidence="4 5">DSM 24787</strain>
    </source>
</reference>
<evidence type="ECO:0000259" key="3">
    <source>
        <dbReference type="Pfam" id="PF04734"/>
    </source>
</evidence>
<feature type="binding site" evidence="1">
    <location>
        <position position="110"/>
    </location>
    <ligand>
        <name>Zn(2+)</name>
        <dbReference type="ChEBI" id="CHEBI:29105"/>
    </ligand>
</feature>
<keyword evidence="2" id="KW-0443">Lipid metabolism</keyword>
<dbReference type="GO" id="GO:0017040">
    <property type="term" value="F:N-acylsphingosine amidohydrolase activity"/>
    <property type="evidence" value="ECO:0007669"/>
    <property type="project" value="UniProtKB-UniRule"/>
</dbReference>
<dbReference type="InterPro" id="IPR031329">
    <property type="entry name" value="NEUT/ALK_ceramidase_N"/>
</dbReference>
<feature type="domain" description="Neutral/alkaline non-lysosomal ceramidase N-terminal" evidence="3">
    <location>
        <begin position="23"/>
        <end position="241"/>
    </location>
</feature>
<comment type="catalytic activity">
    <reaction evidence="2">
        <text>an N-acylsphing-4-enine + H2O = sphing-4-enine + a fatty acid</text>
        <dbReference type="Rhea" id="RHEA:20856"/>
        <dbReference type="ChEBI" id="CHEBI:15377"/>
        <dbReference type="ChEBI" id="CHEBI:28868"/>
        <dbReference type="ChEBI" id="CHEBI:52639"/>
        <dbReference type="ChEBI" id="CHEBI:57756"/>
        <dbReference type="EC" id="3.5.1.23"/>
    </reaction>
</comment>
<protein>
    <recommendedName>
        <fullName evidence="2">Neutral ceramidase</fullName>
        <ecNumber evidence="2">3.5.1.23</ecNumber>
    </recommendedName>
</protein>
<evidence type="ECO:0000313" key="5">
    <source>
        <dbReference type="Proteomes" id="UP000185003"/>
    </source>
</evidence>
<dbReference type="GO" id="GO:0016020">
    <property type="term" value="C:membrane"/>
    <property type="evidence" value="ECO:0007669"/>
    <property type="project" value="GOC"/>
</dbReference>
<gene>
    <name evidence="4" type="ORF">SAMN04488055_3108</name>
</gene>
<dbReference type="OrthoDB" id="2579961at2"/>